<gene>
    <name evidence="2" type="ORF">PR048_021851</name>
</gene>
<dbReference type="EMBL" id="JARBHB010000008">
    <property type="protein sequence ID" value="KAJ8877397.1"/>
    <property type="molecule type" value="Genomic_DNA"/>
</dbReference>
<dbReference type="Proteomes" id="UP001159363">
    <property type="component" value="Chromosome 7"/>
</dbReference>
<comment type="caution">
    <text evidence="2">The sequence shown here is derived from an EMBL/GenBank/DDBJ whole genome shotgun (WGS) entry which is preliminary data.</text>
</comment>
<sequence length="229" mass="24767">MQGAAQNLIVSRAIQVIEILLVWNSSNFDDGLRAGKTGDPRENPPTRAIIRHDSHIQKSGGDPTGNRGWFAWLGGEQSNHYTTAAPSPSRVHRPLLRAGARLCVTRFDRDCPPSPVFRYDTVTWRPPVRRTASLPPPRTNSLLFNPWDTATTPRCEGGVAVGQLASCLGEPGSTSPPPTDVRMWGSGSSPERSTVDGERGAMLALVRAHPKTATSGYPISGNLIKMPKV</sequence>
<reference evidence="2 3" key="1">
    <citation type="submission" date="2023-02" db="EMBL/GenBank/DDBJ databases">
        <title>LHISI_Scaffold_Assembly.</title>
        <authorList>
            <person name="Stuart O.P."/>
            <person name="Cleave R."/>
            <person name="Magrath M.J.L."/>
            <person name="Mikheyev A.S."/>
        </authorList>
    </citation>
    <scope>NUCLEOTIDE SEQUENCE [LARGE SCALE GENOMIC DNA]</scope>
    <source>
        <strain evidence="2">Daus_M_001</strain>
        <tissue evidence="2">Leg muscle</tissue>
    </source>
</reference>
<keyword evidence="3" id="KW-1185">Reference proteome</keyword>
<protein>
    <submittedName>
        <fullName evidence="2">Uncharacterized protein</fullName>
    </submittedName>
</protein>
<feature type="region of interest" description="Disordered" evidence="1">
    <location>
        <begin position="169"/>
        <end position="195"/>
    </location>
</feature>
<evidence type="ECO:0000256" key="1">
    <source>
        <dbReference type="SAM" id="MobiDB-lite"/>
    </source>
</evidence>
<evidence type="ECO:0000313" key="2">
    <source>
        <dbReference type="EMBL" id="KAJ8877397.1"/>
    </source>
</evidence>
<name>A0ABQ9GZC9_9NEOP</name>
<proteinExistence type="predicted"/>
<organism evidence="2 3">
    <name type="scientific">Dryococelus australis</name>
    <dbReference type="NCBI Taxonomy" id="614101"/>
    <lineage>
        <taxon>Eukaryota</taxon>
        <taxon>Metazoa</taxon>
        <taxon>Ecdysozoa</taxon>
        <taxon>Arthropoda</taxon>
        <taxon>Hexapoda</taxon>
        <taxon>Insecta</taxon>
        <taxon>Pterygota</taxon>
        <taxon>Neoptera</taxon>
        <taxon>Polyneoptera</taxon>
        <taxon>Phasmatodea</taxon>
        <taxon>Verophasmatodea</taxon>
        <taxon>Anareolatae</taxon>
        <taxon>Phasmatidae</taxon>
        <taxon>Eurycanthinae</taxon>
        <taxon>Dryococelus</taxon>
    </lineage>
</organism>
<accession>A0ABQ9GZC9</accession>
<evidence type="ECO:0000313" key="3">
    <source>
        <dbReference type="Proteomes" id="UP001159363"/>
    </source>
</evidence>